<evidence type="ECO:0000256" key="8">
    <source>
        <dbReference type="ARBA" id="ARBA00022840"/>
    </source>
</evidence>
<keyword evidence="8" id="KW-0067">ATP-binding</keyword>
<keyword evidence="7" id="KW-0547">Nucleotide-binding</keyword>
<evidence type="ECO:0000256" key="10">
    <source>
        <dbReference type="ARBA" id="ARBA00032441"/>
    </source>
</evidence>
<sequence>MEILLASLEDTRRLARKLATCILKQNAFAAILQQGDLGSGKTTLTSMLVPLLPGGEQAEVSSPSFTVMNIYPTRPETVHFDFYRTEGLGLDGTMEEYLYNTQHLCIAEWIDYLPEPLWPDNHLLIQWTVEDTARKLVLSSQGALGDQLLACLATC</sequence>
<accession>A0A194AHZ4</accession>
<evidence type="ECO:0000256" key="5">
    <source>
        <dbReference type="ARBA" id="ARBA00022694"/>
    </source>
</evidence>
<comment type="similarity">
    <text evidence="2">Belongs to the TsaE family.</text>
</comment>
<dbReference type="AlphaFoldDB" id="A0A194AHZ4"/>
<proteinExistence type="inferred from homology"/>
<evidence type="ECO:0000313" key="11">
    <source>
        <dbReference type="EMBL" id="GAU08948.1"/>
    </source>
</evidence>
<keyword evidence="4" id="KW-0963">Cytoplasm</keyword>
<reference evidence="12" key="1">
    <citation type="submission" date="2016-06" db="EMBL/GenBank/DDBJ databases">
        <title>Draft genome sequence of Desulfoplanes formicivorans strain Pf12B.</title>
        <authorList>
            <person name="Watanabe M."/>
            <person name="Kojima H."/>
            <person name="Fukui M."/>
        </authorList>
    </citation>
    <scope>NUCLEOTIDE SEQUENCE [LARGE SCALE GENOMIC DNA]</scope>
    <source>
        <strain evidence="12">Pf12B</strain>
    </source>
</reference>
<comment type="caution">
    <text evidence="11">The sequence shown here is derived from an EMBL/GenBank/DDBJ whole genome shotgun (WGS) entry which is preliminary data.</text>
</comment>
<dbReference type="Gene3D" id="3.40.50.300">
    <property type="entry name" value="P-loop containing nucleotide triphosphate hydrolases"/>
    <property type="match status" value="1"/>
</dbReference>
<dbReference type="InterPro" id="IPR003442">
    <property type="entry name" value="T6A_TsaE"/>
</dbReference>
<dbReference type="PANTHER" id="PTHR33540">
    <property type="entry name" value="TRNA THREONYLCARBAMOYLADENOSINE BIOSYNTHESIS PROTEIN TSAE"/>
    <property type="match status" value="1"/>
</dbReference>
<organism evidence="11 12">
    <name type="scientific">Desulfoplanes formicivorans</name>
    <dbReference type="NCBI Taxonomy" id="1592317"/>
    <lineage>
        <taxon>Bacteria</taxon>
        <taxon>Pseudomonadati</taxon>
        <taxon>Thermodesulfobacteriota</taxon>
        <taxon>Desulfovibrionia</taxon>
        <taxon>Desulfovibrionales</taxon>
        <taxon>Desulfoplanaceae</taxon>
        <taxon>Desulfoplanes</taxon>
    </lineage>
</organism>
<keyword evidence="5" id="KW-0819">tRNA processing</keyword>
<dbReference type="InterPro" id="IPR027417">
    <property type="entry name" value="P-loop_NTPase"/>
</dbReference>
<dbReference type="EMBL" id="BDFE01000016">
    <property type="protein sequence ID" value="GAU08948.1"/>
    <property type="molecule type" value="Genomic_DNA"/>
</dbReference>
<protein>
    <recommendedName>
        <fullName evidence="3">tRNA threonylcarbamoyladenosine biosynthesis protein TsaE</fullName>
    </recommendedName>
    <alternativeName>
        <fullName evidence="10">t(6)A37 threonylcarbamoyladenosine biosynthesis protein TsaE</fullName>
    </alternativeName>
</protein>
<dbReference type="RefSeq" id="WP_069858992.1">
    <property type="nucleotide sequence ID" value="NZ_BDFE01000016.1"/>
</dbReference>
<dbReference type="GO" id="GO:0005737">
    <property type="term" value="C:cytoplasm"/>
    <property type="evidence" value="ECO:0007669"/>
    <property type="project" value="UniProtKB-SubCell"/>
</dbReference>
<evidence type="ECO:0000256" key="9">
    <source>
        <dbReference type="ARBA" id="ARBA00022842"/>
    </source>
</evidence>
<evidence type="ECO:0000256" key="1">
    <source>
        <dbReference type="ARBA" id="ARBA00004496"/>
    </source>
</evidence>
<keyword evidence="6" id="KW-0479">Metal-binding</keyword>
<evidence type="ECO:0000256" key="3">
    <source>
        <dbReference type="ARBA" id="ARBA00019010"/>
    </source>
</evidence>
<name>A0A194AHZ4_9BACT</name>
<dbReference type="SUPFAM" id="SSF52540">
    <property type="entry name" value="P-loop containing nucleoside triphosphate hydrolases"/>
    <property type="match status" value="1"/>
</dbReference>
<evidence type="ECO:0000313" key="12">
    <source>
        <dbReference type="Proteomes" id="UP000095200"/>
    </source>
</evidence>
<dbReference type="STRING" id="1592317.DPF_1667"/>
<comment type="subcellular location">
    <subcellularLocation>
        <location evidence="1">Cytoplasm</location>
    </subcellularLocation>
</comment>
<dbReference type="NCBIfam" id="TIGR00150">
    <property type="entry name" value="T6A_YjeE"/>
    <property type="match status" value="1"/>
</dbReference>
<keyword evidence="9" id="KW-0460">Magnesium</keyword>
<evidence type="ECO:0000256" key="7">
    <source>
        <dbReference type="ARBA" id="ARBA00022741"/>
    </source>
</evidence>
<evidence type="ECO:0000256" key="2">
    <source>
        <dbReference type="ARBA" id="ARBA00007599"/>
    </source>
</evidence>
<dbReference type="PANTHER" id="PTHR33540:SF2">
    <property type="entry name" value="TRNA THREONYLCARBAMOYLADENOSINE BIOSYNTHESIS PROTEIN TSAE"/>
    <property type="match status" value="1"/>
</dbReference>
<dbReference type="OrthoDB" id="9815896at2"/>
<evidence type="ECO:0000256" key="4">
    <source>
        <dbReference type="ARBA" id="ARBA00022490"/>
    </source>
</evidence>
<dbReference type="GO" id="GO:0046872">
    <property type="term" value="F:metal ion binding"/>
    <property type="evidence" value="ECO:0007669"/>
    <property type="project" value="UniProtKB-KW"/>
</dbReference>
<gene>
    <name evidence="11" type="ORF">DPF_1667</name>
</gene>
<keyword evidence="12" id="KW-1185">Reference proteome</keyword>
<dbReference type="GO" id="GO:0002949">
    <property type="term" value="P:tRNA threonylcarbamoyladenosine modification"/>
    <property type="evidence" value="ECO:0007669"/>
    <property type="project" value="InterPro"/>
</dbReference>
<dbReference type="Proteomes" id="UP000095200">
    <property type="component" value="Unassembled WGS sequence"/>
</dbReference>
<dbReference type="GO" id="GO:0005524">
    <property type="term" value="F:ATP binding"/>
    <property type="evidence" value="ECO:0007669"/>
    <property type="project" value="UniProtKB-KW"/>
</dbReference>
<dbReference type="Pfam" id="PF02367">
    <property type="entry name" value="TsaE"/>
    <property type="match status" value="1"/>
</dbReference>
<evidence type="ECO:0000256" key="6">
    <source>
        <dbReference type="ARBA" id="ARBA00022723"/>
    </source>
</evidence>